<dbReference type="EMBL" id="BNAJ01000001">
    <property type="protein sequence ID" value="GHF28372.1"/>
    <property type="molecule type" value="Genomic_DNA"/>
</dbReference>
<evidence type="ECO:0000313" key="1">
    <source>
        <dbReference type="EMBL" id="GHF28372.1"/>
    </source>
</evidence>
<dbReference type="Proteomes" id="UP000539473">
    <property type="component" value="Unassembled WGS sequence"/>
</dbReference>
<dbReference type="EMBL" id="JACHFK010000001">
    <property type="protein sequence ID" value="MBB5375558.1"/>
    <property type="molecule type" value="Genomic_DNA"/>
</dbReference>
<organism evidence="2 3">
    <name type="scientific">Deinococcus metalli</name>
    <dbReference type="NCBI Taxonomy" id="1141878"/>
    <lineage>
        <taxon>Bacteria</taxon>
        <taxon>Thermotogati</taxon>
        <taxon>Deinococcota</taxon>
        <taxon>Deinococci</taxon>
        <taxon>Deinococcales</taxon>
        <taxon>Deinococcaceae</taxon>
        <taxon>Deinococcus</taxon>
    </lineage>
</organism>
<sequence>MARRAEPSSWPPPAAAPTVCALCGRAVPLLTEHHLVPRSRGRRRGLKPQDLPTVQLCRACHSFLHRTFTNEELEREYHTPQRLLEHEGVRRFVVWLRTQPASKGVRVR</sequence>
<dbReference type="PANTHER" id="PTHR37827:SF1">
    <property type="entry name" value="HNH DOMAIN-CONTAINING PROTEIN"/>
    <property type="match status" value="1"/>
</dbReference>
<dbReference type="AlphaFoldDB" id="A0A7W8NQ73"/>
<evidence type="ECO:0000313" key="4">
    <source>
        <dbReference type="Proteomes" id="UP000619376"/>
    </source>
</evidence>
<dbReference type="PANTHER" id="PTHR37827">
    <property type="entry name" value="TUDOR DOMAIN-CONTAINING PROTEIN"/>
    <property type="match status" value="1"/>
</dbReference>
<evidence type="ECO:0000313" key="3">
    <source>
        <dbReference type="Proteomes" id="UP000539473"/>
    </source>
</evidence>
<reference evidence="1" key="1">
    <citation type="journal article" date="2014" name="Int. J. Syst. Evol. Microbiol.">
        <title>Complete genome of a new Firmicutes species belonging to the dominant human colonic microbiota ('Ruminococcus bicirculans') reveals two chromosomes and a selective capacity to utilize plant glucans.</title>
        <authorList>
            <consortium name="NISC Comparative Sequencing Program"/>
            <person name="Wegmann U."/>
            <person name="Louis P."/>
            <person name="Goesmann A."/>
            <person name="Henrissat B."/>
            <person name="Duncan S.H."/>
            <person name="Flint H.J."/>
        </authorList>
    </citation>
    <scope>NUCLEOTIDE SEQUENCE</scope>
    <source>
        <strain evidence="1">CGMCC 1.18437</strain>
    </source>
</reference>
<proteinExistence type="predicted"/>
<reference evidence="4" key="2">
    <citation type="journal article" date="2019" name="Int. J. Syst. Evol. Microbiol.">
        <title>The Global Catalogue of Microorganisms (GCM) 10K type strain sequencing project: providing services to taxonomists for standard genome sequencing and annotation.</title>
        <authorList>
            <consortium name="The Broad Institute Genomics Platform"/>
            <consortium name="The Broad Institute Genome Sequencing Center for Infectious Disease"/>
            <person name="Wu L."/>
            <person name="Ma J."/>
        </authorList>
    </citation>
    <scope>NUCLEOTIDE SEQUENCE [LARGE SCALE GENOMIC DNA]</scope>
    <source>
        <strain evidence="4">CGMCC 1.18437</strain>
    </source>
</reference>
<keyword evidence="2" id="KW-0540">Nuclease</keyword>
<keyword evidence="2" id="KW-0378">Hydrolase</keyword>
<name>A0A7W8NQ73_9DEIO</name>
<reference evidence="1" key="4">
    <citation type="submission" date="2024-05" db="EMBL/GenBank/DDBJ databases">
        <authorList>
            <person name="Sun Q."/>
            <person name="Zhou Y."/>
        </authorList>
    </citation>
    <scope>NUCLEOTIDE SEQUENCE</scope>
    <source>
        <strain evidence="1">CGMCC 1.18437</strain>
    </source>
</reference>
<gene>
    <name evidence="1" type="ORF">GCM10017781_00370</name>
    <name evidence="2" type="ORF">HNQ07_001002</name>
</gene>
<dbReference type="Proteomes" id="UP000619376">
    <property type="component" value="Unassembled WGS sequence"/>
</dbReference>
<evidence type="ECO:0000313" key="2">
    <source>
        <dbReference type="EMBL" id="MBB5375558.1"/>
    </source>
</evidence>
<keyword evidence="2" id="KW-0255">Endonuclease</keyword>
<dbReference type="RefSeq" id="WP_184109745.1">
    <property type="nucleotide sequence ID" value="NZ_BNAJ01000001.1"/>
</dbReference>
<reference evidence="2 3" key="3">
    <citation type="submission" date="2020-08" db="EMBL/GenBank/DDBJ databases">
        <title>Genomic Encyclopedia of Type Strains, Phase IV (KMG-IV): sequencing the most valuable type-strain genomes for metagenomic binning, comparative biology and taxonomic classification.</title>
        <authorList>
            <person name="Goeker M."/>
        </authorList>
    </citation>
    <scope>NUCLEOTIDE SEQUENCE [LARGE SCALE GENOMIC DNA]</scope>
    <source>
        <strain evidence="2 3">DSM 27521</strain>
    </source>
</reference>
<dbReference type="GO" id="GO:0004519">
    <property type="term" value="F:endonuclease activity"/>
    <property type="evidence" value="ECO:0007669"/>
    <property type="project" value="UniProtKB-KW"/>
</dbReference>
<accession>A0A7W8NQ73</accession>
<keyword evidence="4" id="KW-1185">Reference proteome</keyword>
<comment type="caution">
    <text evidence="2">The sequence shown here is derived from an EMBL/GenBank/DDBJ whole genome shotgun (WGS) entry which is preliminary data.</text>
</comment>
<protein>
    <submittedName>
        <fullName evidence="2">5-methylcytosine-specific restriction endonuclease McrA</fullName>
    </submittedName>
    <submittedName>
        <fullName evidence="1">HNH endonuclease</fullName>
    </submittedName>
</protein>